<reference evidence="5" key="1">
    <citation type="journal article" date="2020" name="Stud. Mycol.">
        <title>101 Dothideomycetes genomes: a test case for predicting lifestyles and emergence of pathogens.</title>
        <authorList>
            <person name="Haridas S."/>
            <person name="Albert R."/>
            <person name="Binder M."/>
            <person name="Bloem J."/>
            <person name="Labutti K."/>
            <person name="Salamov A."/>
            <person name="Andreopoulos B."/>
            <person name="Baker S."/>
            <person name="Barry K."/>
            <person name="Bills G."/>
            <person name="Bluhm B."/>
            <person name="Cannon C."/>
            <person name="Castanera R."/>
            <person name="Culley D."/>
            <person name="Daum C."/>
            <person name="Ezra D."/>
            <person name="Gonzalez J."/>
            <person name="Henrissat B."/>
            <person name="Kuo A."/>
            <person name="Liang C."/>
            <person name="Lipzen A."/>
            <person name="Lutzoni F."/>
            <person name="Magnuson J."/>
            <person name="Mondo S."/>
            <person name="Nolan M."/>
            <person name="Ohm R."/>
            <person name="Pangilinan J."/>
            <person name="Park H.-J."/>
            <person name="Ramirez L."/>
            <person name="Alfaro M."/>
            <person name="Sun H."/>
            <person name="Tritt A."/>
            <person name="Yoshinaga Y."/>
            <person name="Zwiers L.-H."/>
            <person name="Turgeon B."/>
            <person name="Goodwin S."/>
            <person name="Spatafora J."/>
            <person name="Crous P."/>
            <person name="Grigoriev I."/>
        </authorList>
    </citation>
    <scope>NUCLEOTIDE SEQUENCE</scope>
    <source>
        <strain evidence="5">CBS 113979</strain>
    </source>
</reference>
<evidence type="ECO:0000256" key="3">
    <source>
        <dbReference type="ARBA" id="ARBA00022691"/>
    </source>
</evidence>
<dbReference type="AlphaFoldDB" id="A0A6G1HGH8"/>
<dbReference type="InterPro" id="IPR029063">
    <property type="entry name" value="SAM-dependent_MTases_sf"/>
</dbReference>
<dbReference type="GO" id="GO:0032259">
    <property type="term" value="P:methylation"/>
    <property type="evidence" value="ECO:0007669"/>
    <property type="project" value="UniProtKB-KW"/>
</dbReference>
<name>A0A6G1HGH8_9PEZI</name>
<dbReference type="GO" id="GO:0008171">
    <property type="term" value="F:O-methyltransferase activity"/>
    <property type="evidence" value="ECO:0007669"/>
    <property type="project" value="InterPro"/>
</dbReference>
<dbReference type="SUPFAM" id="SSF53335">
    <property type="entry name" value="S-adenosyl-L-methionine-dependent methyltransferases"/>
    <property type="match status" value="1"/>
</dbReference>
<keyword evidence="2 5" id="KW-0808">Transferase</keyword>
<sequence>MPAPSSMRAAMRLSRNTRARVCFPSASLSSTSSSHNLFPQTVRAASTTTSRILQLSAQIAAKTAVVDEYINKYNLPHASFAPDAPTEFPSPGLEGDGKSAQVLDDVSAAKAAHAELVKAVDEMKDLVEGPKEKIRSVILKDLFSPLVVQAIYHYRIAHAFPPGESITYEDLTSKSGLPVKNLRRLIYHATTLRIFAPCPVSPITSIVHTPASALLAKNPFLEALTGFMLEDVWKAAAHVVDAMDKWPGSEEPNQSGFQHAWQTEETLFKALSSSKSRIERFGKGMKGIHQGSEYAGKAFVEAYPWEKIPEGGTVVDIGGGVGHTTFDLADTHSHLNYIVQDLPPTIATAKATPLPPQIADKVQFEVHDFFKPQPVHGADVYFSRFCFHNWSDKYALQMLRSLIPALKKGARVVINDGVLPIPDAVNGWKAEEKHLISMDLIMLSIVNARERDVEGWRELFREADPGFRFLGATKPKGNMVWIMEAVWDPEGDVHVEWSAAESTPKDRVDEVLR</sequence>
<dbReference type="Pfam" id="PF00891">
    <property type="entry name" value="Methyltransf_2"/>
    <property type="match status" value="1"/>
</dbReference>
<gene>
    <name evidence="5" type="ORF">K402DRAFT_449593</name>
</gene>
<dbReference type="PROSITE" id="PS51683">
    <property type="entry name" value="SAM_OMT_II"/>
    <property type="match status" value="1"/>
</dbReference>
<feature type="domain" description="O-methyltransferase C-terminal" evidence="4">
    <location>
        <begin position="251"/>
        <end position="463"/>
    </location>
</feature>
<protein>
    <submittedName>
        <fullName evidence="5">S-adenosyl-L-methionine-dependent methyltransferase</fullName>
    </submittedName>
</protein>
<accession>A0A6G1HGH8</accession>
<dbReference type="PANTHER" id="PTHR43712">
    <property type="entry name" value="PUTATIVE (AFU_ORTHOLOGUE AFUA_4G14580)-RELATED"/>
    <property type="match status" value="1"/>
</dbReference>
<keyword evidence="3" id="KW-0949">S-adenosyl-L-methionine</keyword>
<dbReference type="InterPro" id="IPR001077">
    <property type="entry name" value="COMT_C"/>
</dbReference>
<dbReference type="OrthoDB" id="2410195at2759"/>
<evidence type="ECO:0000313" key="5">
    <source>
        <dbReference type="EMBL" id="KAF1992194.1"/>
    </source>
</evidence>
<keyword evidence="6" id="KW-1185">Reference proteome</keyword>
<evidence type="ECO:0000256" key="1">
    <source>
        <dbReference type="ARBA" id="ARBA00022603"/>
    </source>
</evidence>
<dbReference type="InterPro" id="IPR016461">
    <property type="entry name" value="COMT-like"/>
</dbReference>
<keyword evidence="1 5" id="KW-0489">Methyltransferase</keyword>
<organism evidence="5 6">
    <name type="scientific">Aulographum hederae CBS 113979</name>
    <dbReference type="NCBI Taxonomy" id="1176131"/>
    <lineage>
        <taxon>Eukaryota</taxon>
        <taxon>Fungi</taxon>
        <taxon>Dikarya</taxon>
        <taxon>Ascomycota</taxon>
        <taxon>Pezizomycotina</taxon>
        <taxon>Dothideomycetes</taxon>
        <taxon>Pleosporomycetidae</taxon>
        <taxon>Aulographales</taxon>
        <taxon>Aulographaceae</taxon>
    </lineage>
</organism>
<dbReference type="PANTHER" id="PTHR43712:SF16">
    <property type="entry name" value="O-METHYLTRANSFERASE ELCB"/>
    <property type="match status" value="1"/>
</dbReference>
<evidence type="ECO:0000313" key="6">
    <source>
        <dbReference type="Proteomes" id="UP000800041"/>
    </source>
</evidence>
<dbReference type="EMBL" id="ML977137">
    <property type="protein sequence ID" value="KAF1992194.1"/>
    <property type="molecule type" value="Genomic_DNA"/>
</dbReference>
<dbReference type="CDD" id="cd02440">
    <property type="entry name" value="AdoMet_MTases"/>
    <property type="match status" value="1"/>
</dbReference>
<evidence type="ECO:0000259" key="4">
    <source>
        <dbReference type="Pfam" id="PF00891"/>
    </source>
</evidence>
<proteinExistence type="predicted"/>
<dbReference type="Proteomes" id="UP000800041">
    <property type="component" value="Unassembled WGS sequence"/>
</dbReference>
<dbReference type="Gene3D" id="3.40.50.150">
    <property type="entry name" value="Vaccinia Virus protein VP39"/>
    <property type="match status" value="1"/>
</dbReference>
<evidence type="ECO:0000256" key="2">
    <source>
        <dbReference type="ARBA" id="ARBA00022679"/>
    </source>
</evidence>